<name>A0ABW5Q1E0_9BACI</name>
<dbReference type="EMBL" id="JBHUMX010000036">
    <property type="protein sequence ID" value="MFD2629444.1"/>
    <property type="molecule type" value="Genomic_DNA"/>
</dbReference>
<evidence type="ECO:0000313" key="1">
    <source>
        <dbReference type="EMBL" id="MFD2629444.1"/>
    </source>
</evidence>
<proteinExistence type="predicted"/>
<sequence>MSVEVKDLVVADLKSTKDWVGQQDDVKGVLDTVKSSSHQFAYTAWANNLIIAVLASWKNPMHPYCTYIKIVHKKNRYDFVVVKSLLDRLTRNKIVYPIQTSLWEPSHVLRASYEAYGFKEVRKTYMPSLYVEQLAASHINELEKSSILSLREVKENDALRHQLIELVKINYERTHMINPVATLGVKTWEGLIFAEDLIENGSFIAVDKMDDRLLAYSFLHHSTSQGTVELGWCGLNNNEEVYLLANLVKCQINFAKQAGYQKMEGEFDTTDPYSMQIMKYFPFKSTEAWVTYQLKEPPAI</sequence>
<organism evidence="1 2">
    <name type="scientific">Oceanobacillus kapialis</name>
    <dbReference type="NCBI Taxonomy" id="481353"/>
    <lineage>
        <taxon>Bacteria</taxon>
        <taxon>Bacillati</taxon>
        <taxon>Bacillota</taxon>
        <taxon>Bacilli</taxon>
        <taxon>Bacillales</taxon>
        <taxon>Bacillaceae</taxon>
        <taxon>Oceanobacillus</taxon>
    </lineage>
</organism>
<reference evidence="2" key="1">
    <citation type="journal article" date="2019" name="Int. J. Syst. Evol. Microbiol.">
        <title>The Global Catalogue of Microorganisms (GCM) 10K type strain sequencing project: providing services to taxonomists for standard genome sequencing and annotation.</title>
        <authorList>
            <consortium name="The Broad Institute Genomics Platform"/>
            <consortium name="The Broad Institute Genome Sequencing Center for Infectious Disease"/>
            <person name="Wu L."/>
            <person name="Ma J."/>
        </authorList>
    </citation>
    <scope>NUCLEOTIDE SEQUENCE [LARGE SCALE GENOMIC DNA]</scope>
    <source>
        <strain evidence="2">TISTR 1858</strain>
    </source>
</reference>
<dbReference type="InterPro" id="IPR016181">
    <property type="entry name" value="Acyl_CoA_acyltransferase"/>
</dbReference>
<gene>
    <name evidence="1" type="ORF">ACFSUN_11700</name>
</gene>
<protein>
    <recommendedName>
        <fullName evidence="3">GNAT family N-acetyltransferase</fullName>
    </recommendedName>
</protein>
<accession>A0ABW5Q1E0</accession>
<comment type="caution">
    <text evidence="1">The sequence shown here is derived from an EMBL/GenBank/DDBJ whole genome shotgun (WGS) entry which is preliminary data.</text>
</comment>
<evidence type="ECO:0000313" key="2">
    <source>
        <dbReference type="Proteomes" id="UP001597451"/>
    </source>
</evidence>
<dbReference type="SUPFAM" id="SSF55729">
    <property type="entry name" value="Acyl-CoA N-acyltransferases (Nat)"/>
    <property type="match status" value="1"/>
</dbReference>
<dbReference type="Proteomes" id="UP001597451">
    <property type="component" value="Unassembled WGS sequence"/>
</dbReference>
<evidence type="ECO:0008006" key="3">
    <source>
        <dbReference type="Google" id="ProtNLM"/>
    </source>
</evidence>
<dbReference type="RefSeq" id="WP_379562237.1">
    <property type="nucleotide sequence ID" value="NZ_JBHUMX010000036.1"/>
</dbReference>
<keyword evidence="2" id="KW-1185">Reference proteome</keyword>